<feature type="transmembrane region" description="Helical" evidence="5">
    <location>
        <begin position="215"/>
        <end position="231"/>
    </location>
</feature>
<keyword evidence="2 5" id="KW-0812">Transmembrane</keyword>
<dbReference type="PANTHER" id="PTHR37422">
    <property type="entry name" value="TEICHURONIC ACID BIOSYNTHESIS PROTEIN TUAE"/>
    <property type="match status" value="1"/>
</dbReference>
<keyword evidence="4 5" id="KW-0472">Membrane</keyword>
<organism evidence="7 8">
    <name type="scientific">Stutzerimonas stutzeri</name>
    <name type="common">Pseudomonas stutzeri</name>
    <dbReference type="NCBI Taxonomy" id="316"/>
    <lineage>
        <taxon>Bacteria</taxon>
        <taxon>Pseudomonadati</taxon>
        <taxon>Pseudomonadota</taxon>
        <taxon>Gammaproteobacteria</taxon>
        <taxon>Pseudomonadales</taxon>
        <taxon>Pseudomonadaceae</taxon>
        <taxon>Stutzerimonas</taxon>
    </lineage>
</organism>
<evidence type="ECO:0000256" key="3">
    <source>
        <dbReference type="ARBA" id="ARBA00022989"/>
    </source>
</evidence>
<keyword evidence="3 5" id="KW-1133">Transmembrane helix</keyword>
<dbReference type="PANTHER" id="PTHR37422:SF13">
    <property type="entry name" value="LIPOPOLYSACCHARIDE BIOSYNTHESIS PROTEIN PA4999-RELATED"/>
    <property type="match status" value="1"/>
</dbReference>
<accession>A0A0D9AKE5</accession>
<comment type="subcellular location">
    <subcellularLocation>
        <location evidence="1">Membrane</location>
        <topology evidence="1">Multi-pass membrane protein</topology>
    </subcellularLocation>
</comment>
<feature type="transmembrane region" description="Helical" evidence="5">
    <location>
        <begin position="129"/>
        <end position="147"/>
    </location>
</feature>
<dbReference type="EMBL" id="JYHV01000037">
    <property type="protein sequence ID" value="KJH79846.1"/>
    <property type="molecule type" value="Genomic_DNA"/>
</dbReference>
<feature type="transmembrane region" description="Helical" evidence="5">
    <location>
        <begin position="167"/>
        <end position="185"/>
    </location>
</feature>
<protein>
    <recommendedName>
        <fullName evidence="6">O-antigen ligase-related domain-containing protein</fullName>
    </recommendedName>
</protein>
<feature type="domain" description="O-antigen ligase-related" evidence="6">
    <location>
        <begin position="199"/>
        <end position="324"/>
    </location>
</feature>
<feature type="transmembrane region" description="Helical" evidence="5">
    <location>
        <begin position="309"/>
        <end position="330"/>
    </location>
</feature>
<feature type="transmembrane region" description="Helical" evidence="5">
    <location>
        <begin position="371"/>
        <end position="387"/>
    </location>
</feature>
<gene>
    <name evidence="7" type="ORF">UF78_19475</name>
</gene>
<evidence type="ECO:0000256" key="4">
    <source>
        <dbReference type="ARBA" id="ARBA00023136"/>
    </source>
</evidence>
<evidence type="ECO:0000256" key="2">
    <source>
        <dbReference type="ARBA" id="ARBA00022692"/>
    </source>
</evidence>
<sequence>MAKEKSRGTVPSRLITYHVLPVGWLALLTGLFWIGDRALFHKLYYALLAAPALAVMVMQPRLALRVIAHPLVAAFLLFGAYMSLTLLWSDSNTAAFSLIKRPIYVLVMLVSAAMLALKRPPALEQVLQVAAVTAAIAAGLSYGYFIYSGHAPLGGQRFNGYGALYNPLLSAHVYGFFAAFWLAYWFSAHKPLAPLPLACLATLGVVLIATGSRTPLLALSVTAIWLCLAHLNRRSLLLLLAITGLGLALLLFYPTALTARGFSYRPDIWAEALKLAIQRPLFGYGYDHQLLLELKGTGRVFNDPHNIELAVLLAGGLIGLALWLALYGIAAVYSWRNRHKPAVLVASALLVFGLVAGLTEGRDFLSRPKEHWFLIWIPFALLINAWLKSEPANEST</sequence>
<dbReference type="Pfam" id="PF04932">
    <property type="entry name" value="Wzy_C"/>
    <property type="match status" value="1"/>
</dbReference>
<evidence type="ECO:0000313" key="7">
    <source>
        <dbReference type="EMBL" id="KJH79846.1"/>
    </source>
</evidence>
<feature type="transmembrane region" description="Helical" evidence="5">
    <location>
        <begin position="14"/>
        <end position="34"/>
    </location>
</feature>
<dbReference type="GO" id="GO:0016020">
    <property type="term" value="C:membrane"/>
    <property type="evidence" value="ECO:0007669"/>
    <property type="project" value="UniProtKB-SubCell"/>
</dbReference>
<dbReference type="InterPro" id="IPR007016">
    <property type="entry name" value="O-antigen_ligase-rel_domated"/>
</dbReference>
<feature type="transmembrane region" description="Helical" evidence="5">
    <location>
        <begin position="342"/>
        <end position="359"/>
    </location>
</feature>
<evidence type="ECO:0000256" key="5">
    <source>
        <dbReference type="SAM" id="Phobius"/>
    </source>
</evidence>
<evidence type="ECO:0000259" key="6">
    <source>
        <dbReference type="Pfam" id="PF04932"/>
    </source>
</evidence>
<reference evidence="7 8" key="1">
    <citation type="submission" date="2015-02" db="EMBL/GenBank/DDBJ databases">
        <title>Draft genome sequence of Pseudomonas stutzeri NT0128 isolated from wheat (Triticum turgidum) rhizosphere.</title>
        <authorList>
            <person name="Tovi N."/>
            <person name="Frenk S."/>
            <person name="Hadar Y."/>
            <person name="Minz D."/>
        </authorList>
    </citation>
    <scope>NUCLEOTIDE SEQUENCE [LARGE SCALE GENOMIC DNA]</scope>
    <source>
        <strain evidence="7 8">NT0128</strain>
    </source>
</reference>
<dbReference type="AlphaFoldDB" id="A0A0D9AKE5"/>
<proteinExistence type="predicted"/>
<feature type="transmembrane region" description="Helical" evidence="5">
    <location>
        <begin position="101"/>
        <end position="117"/>
    </location>
</feature>
<dbReference type="Proteomes" id="UP000032487">
    <property type="component" value="Unassembled WGS sequence"/>
</dbReference>
<evidence type="ECO:0000256" key="1">
    <source>
        <dbReference type="ARBA" id="ARBA00004141"/>
    </source>
</evidence>
<dbReference type="InterPro" id="IPR051533">
    <property type="entry name" value="WaaL-like"/>
</dbReference>
<dbReference type="PATRIC" id="fig|316.101.peg.2730"/>
<evidence type="ECO:0000313" key="8">
    <source>
        <dbReference type="Proteomes" id="UP000032487"/>
    </source>
</evidence>
<comment type="caution">
    <text evidence="7">The sequence shown here is derived from an EMBL/GenBank/DDBJ whole genome shotgun (WGS) entry which is preliminary data.</text>
</comment>
<feature type="transmembrane region" description="Helical" evidence="5">
    <location>
        <begin position="70"/>
        <end position="89"/>
    </location>
</feature>
<name>A0A0D9AKE5_STUST</name>
<feature type="transmembrane region" description="Helical" evidence="5">
    <location>
        <begin position="236"/>
        <end position="256"/>
    </location>
</feature>